<dbReference type="InterPro" id="IPR011701">
    <property type="entry name" value="MFS"/>
</dbReference>
<keyword evidence="2" id="KW-0472">Membrane</keyword>
<keyword evidence="4" id="KW-1185">Reference proteome</keyword>
<accession>A0A8J2JRD5</accession>
<feature type="region of interest" description="Disordered" evidence="1">
    <location>
        <begin position="694"/>
        <end position="717"/>
    </location>
</feature>
<feature type="transmembrane region" description="Helical" evidence="2">
    <location>
        <begin position="328"/>
        <end position="349"/>
    </location>
</feature>
<feature type="transmembrane region" description="Helical" evidence="2">
    <location>
        <begin position="361"/>
        <end position="384"/>
    </location>
</feature>
<dbReference type="EMBL" id="CAJVCH010127597">
    <property type="protein sequence ID" value="CAG7725857.1"/>
    <property type="molecule type" value="Genomic_DNA"/>
</dbReference>
<comment type="caution">
    <text evidence="3">The sequence shown here is derived from an EMBL/GenBank/DDBJ whole genome shotgun (WGS) entry which is preliminary data.</text>
</comment>
<organism evidence="3 4">
    <name type="scientific">Allacma fusca</name>
    <dbReference type="NCBI Taxonomy" id="39272"/>
    <lineage>
        <taxon>Eukaryota</taxon>
        <taxon>Metazoa</taxon>
        <taxon>Ecdysozoa</taxon>
        <taxon>Arthropoda</taxon>
        <taxon>Hexapoda</taxon>
        <taxon>Collembola</taxon>
        <taxon>Symphypleona</taxon>
        <taxon>Sminthuridae</taxon>
        <taxon>Allacma</taxon>
    </lineage>
</organism>
<dbReference type="OrthoDB" id="6499973at2759"/>
<evidence type="ECO:0000313" key="3">
    <source>
        <dbReference type="EMBL" id="CAG7725857.1"/>
    </source>
</evidence>
<feature type="transmembrane region" description="Helical" evidence="2">
    <location>
        <begin position="172"/>
        <end position="192"/>
    </location>
</feature>
<proteinExistence type="predicted"/>
<dbReference type="GO" id="GO:0022857">
    <property type="term" value="F:transmembrane transporter activity"/>
    <property type="evidence" value="ECO:0007669"/>
    <property type="project" value="InterPro"/>
</dbReference>
<dbReference type="Pfam" id="PF07690">
    <property type="entry name" value="MFS_1"/>
    <property type="match status" value="2"/>
</dbReference>
<dbReference type="PANTHER" id="PTHR11360:SF251">
    <property type="entry name" value="MAJOR FACILITATOR SUPERFAMILY (MFS) PROFILE DOMAIN-CONTAINING PROTEIN"/>
    <property type="match status" value="1"/>
</dbReference>
<dbReference type="AlphaFoldDB" id="A0A8J2JRD5"/>
<dbReference type="PANTHER" id="PTHR11360">
    <property type="entry name" value="MONOCARBOXYLATE TRANSPORTER"/>
    <property type="match status" value="1"/>
</dbReference>
<feature type="transmembrane region" description="Helical" evidence="2">
    <location>
        <begin position="261"/>
        <end position="280"/>
    </location>
</feature>
<feature type="transmembrane region" description="Helical" evidence="2">
    <location>
        <begin position="458"/>
        <end position="479"/>
    </location>
</feature>
<reference evidence="3" key="1">
    <citation type="submission" date="2021-06" db="EMBL/GenBank/DDBJ databases">
        <authorList>
            <person name="Hodson N. C."/>
            <person name="Mongue J. A."/>
            <person name="Jaron S. K."/>
        </authorList>
    </citation>
    <scope>NUCLEOTIDE SEQUENCE</scope>
</reference>
<feature type="transmembrane region" description="Helical" evidence="2">
    <location>
        <begin position="198"/>
        <end position="221"/>
    </location>
</feature>
<sequence length="717" mass="80159">MEEDSGQLLDSDLDSSQSHSQSHDGGGPIIKNYRSKSLPAPFFPQMSFHTETPQHPDPVKPPPTSQQPLSSTNKRGKEISGLQKKREQDNDNKKRSEWRTLQQHYYPEGGWGWVVTFCALSTHAISLGSQLFLSNVVFLHFHRGWLGAVSMGISLLFSPIWVSICKRKSTRLAAVFGGLVASLGCLFTSFASQYHQLFFSYGAFLGVGVGLTRDASSLMVGQYFKRRREVVEIIVVSGSGLGILVMSFSIHMAISKLGWRLGLQAVTGSLFLTFFLGTCYRSASLYHPQRRAILHLKNQKRKVKDKEKREDKPPFLDFSCLRSKTLQILLLSSAFTAFGINTPLFYLILECGENKVVDFSMILVHIYVGASWIVGCASFGLLAVQKNQECRVSKQYLCQVASLISGMSILALTAVKGFNGLVIFAAVYGFSLGGYNYALKVYTYERVRARHFPRAWSYLQASQALPLVAGVPFTGYINWKWGYKTGYYFSALAVLIGSAILFLTDVRRRKLSRRKTQSSVKTCETLESAQSPKMRRLSFAFPPEQLSPNSKHDSGDHHDDLKESIDPANMLKELTCISEEGIADIDFQDIYFEEWEEYFGADCITSCNKVENCLVSEYDPDYPALLDARRMRRWSAARPTTAQVAHAGIGATAAAVASGVAGFNNSMPSTSQHFTHQRHLPVPSEHLRDIQFRNMSRGRRPSQPQPRTISIIDEDSN</sequence>
<feature type="compositionally biased region" description="Basic and acidic residues" evidence="1">
    <location>
        <begin position="84"/>
        <end position="96"/>
    </location>
</feature>
<name>A0A8J2JRD5_9HEXA</name>
<protein>
    <recommendedName>
        <fullName evidence="5">Monocarboxylate transporter 10</fullName>
    </recommendedName>
</protein>
<gene>
    <name evidence="3" type="ORF">AFUS01_LOCUS14798</name>
</gene>
<feature type="transmembrane region" description="Helical" evidence="2">
    <location>
        <begin position="233"/>
        <end position="255"/>
    </location>
</feature>
<dbReference type="InterPro" id="IPR050327">
    <property type="entry name" value="Proton-linked_MCT"/>
</dbReference>
<evidence type="ECO:0000256" key="1">
    <source>
        <dbReference type="SAM" id="MobiDB-lite"/>
    </source>
</evidence>
<evidence type="ECO:0000313" key="4">
    <source>
        <dbReference type="Proteomes" id="UP000708208"/>
    </source>
</evidence>
<evidence type="ECO:0000256" key="2">
    <source>
        <dbReference type="SAM" id="Phobius"/>
    </source>
</evidence>
<feature type="transmembrane region" description="Helical" evidence="2">
    <location>
        <begin position="421"/>
        <end position="438"/>
    </location>
</feature>
<dbReference type="Proteomes" id="UP000708208">
    <property type="component" value="Unassembled WGS sequence"/>
</dbReference>
<feature type="transmembrane region" description="Helical" evidence="2">
    <location>
        <begin position="145"/>
        <end position="165"/>
    </location>
</feature>
<feature type="compositionally biased region" description="Low complexity" evidence="1">
    <location>
        <begin position="1"/>
        <end position="20"/>
    </location>
</feature>
<feature type="transmembrane region" description="Helical" evidence="2">
    <location>
        <begin position="485"/>
        <end position="504"/>
    </location>
</feature>
<keyword evidence="2" id="KW-1133">Transmembrane helix</keyword>
<feature type="region of interest" description="Disordered" evidence="1">
    <location>
        <begin position="1"/>
        <end position="96"/>
    </location>
</feature>
<feature type="transmembrane region" description="Helical" evidence="2">
    <location>
        <begin position="111"/>
        <end position="133"/>
    </location>
</feature>
<keyword evidence="2" id="KW-0812">Transmembrane</keyword>
<feature type="transmembrane region" description="Helical" evidence="2">
    <location>
        <begin position="396"/>
        <end position="415"/>
    </location>
</feature>
<evidence type="ECO:0008006" key="5">
    <source>
        <dbReference type="Google" id="ProtNLM"/>
    </source>
</evidence>